<keyword evidence="5" id="KW-0234">DNA repair</keyword>
<evidence type="ECO:0000313" key="8">
    <source>
        <dbReference type="EMBL" id="EXI77125.1"/>
    </source>
</evidence>
<dbReference type="NCBIfam" id="TIGR00632">
    <property type="entry name" value="vsr"/>
    <property type="match status" value="1"/>
</dbReference>
<keyword evidence="4 8" id="KW-0378">Hydrolase</keyword>
<evidence type="ECO:0000256" key="5">
    <source>
        <dbReference type="ARBA" id="ARBA00023204"/>
    </source>
</evidence>
<comment type="similarity">
    <text evidence="6">Belongs to the Vsr family.</text>
</comment>
<organism evidence="8 9">
    <name type="scientific">Candidatus Accumulibacter appositus</name>
    <dbReference type="NCBI Taxonomy" id="1454003"/>
    <lineage>
        <taxon>Bacteria</taxon>
        <taxon>Pseudomonadati</taxon>
        <taxon>Pseudomonadota</taxon>
        <taxon>Betaproteobacteria</taxon>
        <taxon>Candidatus Accumulibacter</taxon>
    </lineage>
</organism>
<keyword evidence="1" id="KW-0540">Nuclease</keyword>
<dbReference type="EC" id="3.1.-.-" evidence="8"/>
<dbReference type="AlphaFoldDB" id="A0A011PJV2"/>
<dbReference type="InterPro" id="IPR011335">
    <property type="entry name" value="Restrct_endonuc-II-like"/>
</dbReference>
<dbReference type="GO" id="GO:0016787">
    <property type="term" value="F:hydrolase activity"/>
    <property type="evidence" value="ECO:0007669"/>
    <property type="project" value="UniProtKB-KW"/>
</dbReference>
<evidence type="ECO:0000256" key="4">
    <source>
        <dbReference type="ARBA" id="ARBA00022801"/>
    </source>
</evidence>
<keyword evidence="3" id="KW-0227">DNA damage</keyword>
<accession>A0A011PJV2</accession>
<dbReference type="GO" id="GO:0004519">
    <property type="term" value="F:endonuclease activity"/>
    <property type="evidence" value="ECO:0007669"/>
    <property type="project" value="UniProtKB-KW"/>
</dbReference>
<feature type="compositionally biased region" description="Basic and acidic residues" evidence="7">
    <location>
        <begin position="24"/>
        <end position="33"/>
    </location>
</feature>
<comment type="caution">
    <text evidence="8">The sequence shown here is derived from an EMBL/GenBank/DDBJ whole genome shotgun (WGS) entry which is preliminary data.</text>
</comment>
<evidence type="ECO:0000256" key="1">
    <source>
        <dbReference type="ARBA" id="ARBA00022722"/>
    </source>
</evidence>
<feature type="compositionally biased region" description="Basic residues" evidence="7">
    <location>
        <begin position="10"/>
        <end position="23"/>
    </location>
</feature>
<dbReference type="Proteomes" id="UP000021816">
    <property type="component" value="Unassembled WGS sequence"/>
</dbReference>
<evidence type="ECO:0000313" key="9">
    <source>
        <dbReference type="Proteomes" id="UP000021816"/>
    </source>
</evidence>
<evidence type="ECO:0000256" key="3">
    <source>
        <dbReference type="ARBA" id="ARBA00022763"/>
    </source>
</evidence>
<dbReference type="Pfam" id="PF03852">
    <property type="entry name" value="Vsr"/>
    <property type="match status" value="1"/>
</dbReference>
<gene>
    <name evidence="8" type="primary">vsr</name>
    <name evidence="8" type="ORF">AW10_04019</name>
</gene>
<protein>
    <submittedName>
        <fullName evidence="8">Very short patch repair protein</fullName>
        <ecNumber evidence="8">3.1.-.-</ecNumber>
    </submittedName>
</protein>
<evidence type="ECO:0000256" key="7">
    <source>
        <dbReference type="SAM" id="MobiDB-lite"/>
    </source>
</evidence>
<evidence type="ECO:0000256" key="2">
    <source>
        <dbReference type="ARBA" id="ARBA00022759"/>
    </source>
</evidence>
<dbReference type="InterPro" id="IPR004603">
    <property type="entry name" value="DNA_mismatch_endonuc_vsr"/>
</dbReference>
<reference evidence="8 9" key="1">
    <citation type="submission" date="2014-02" db="EMBL/GenBank/DDBJ databases">
        <title>Expanding our view of genomic diversity in Candidatus Accumulibacter clades.</title>
        <authorList>
            <person name="Skennerton C.T."/>
            <person name="Barr J.J."/>
            <person name="Slater F.R."/>
            <person name="Bond P.L."/>
            <person name="Tyson G.W."/>
        </authorList>
    </citation>
    <scope>NUCLEOTIDE SEQUENCE [LARGE SCALE GENOMIC DNA]</scope>
    <source>
        <strain evidence="9">BA-92</strain>
    </source>
</reference>
<name>A0A011PJV2_9PROT</name>
<dbReference type="SUPFAM" id="SSF52980">
    <property type="entry name" value="Restriction endonuclease-like"/>
    <property type="match status" value="1"/>
</dbReference>
<feature type="region of interest" description="Disordered" evidence="7">
    <location>
        <begin position="1"/>
        <end position="33"/>
    </location>
</feature>
<dbReference type="GO" id="GO:0006298">
    <property type="term" value="P:mismatch repair"/>
    <property type="evidence" value="ECO:0007669"/>
    <property type="project" value="InterPro"/>
</dbReference>
<proteinExistence type="inferred from homology"/>
<sequence>MAAGFDQTGPRRKRKKRQSRKPKDRALTRSENMSRIRGKDTRPEMMVRHAFWEAGLRYRLHDKRLPGNPDLVFPGRRTVVFVHGCFWHCHEGCSNFRIPKTRTEWWAAKLERNKARDADVLAQLDGMGWDVVVIWECETADPKRLAVLTEEFKLNRNASSRPTRNATR</sequence>
<dbReference type="Gene3D" id="3.40.960.10">
    <property type="entry name" value="VSR Endonuclease"/>
    <property type="match status" value="1"/>
</dbReference>
<evidence type="ECO:0000256" key="6">
    <source>
        <dbReference type="ARBA" id="ARBA00029466"/>
    </source>
</evidence>
<dbReference type="STRING" id="1454003.AW10_04019"/>
<keyword evidence="2" id="KW-0255">Endonuclease</keyword>
<dbReference type="CDD" id="cd00221">
    <property type="entry name" value="Vsr"/>
    <property type="match status" value="1"/>
</dbReference>
<dbReference type="EMBL" id="JEMX01000116">
    <property type="protein sequence ID" value="EXI77125.1"/>
    <property type="molecule type" value="Genomic_DNA"/>
</dbReference>